<keyword evidence="6" id="KW-0238">DNA-binding</keyword>
<keyword evidence="2" id="KW-0227">DNA damage</keyword>
<dbReference type="InterPro" id="IPR011604">
    <property type="entry name" value="PDDEXK-like_dom_sf"/>
</dbReference>
<dbReference type="GO" id="GO:0006281">
    <property type="term" value="P:DNA repair"/>
    <property type="evidence" value="ECO:0007669"/>
    <property type="project" value="UniProtKB-KW"/>
</dbReference>
<feature type="domain" description="PD-(D/E)XK endonuclease-like" evidence="8">
    <location>
        <begin position="4"/>
        <end position="281"/>
    </location>
</feature>
<keyword evidence="4" id="KW-0347">Helicase</keyword>
<evidence type="ECO:0000256" key="3">
    <source>
        <dbReference type="ARBA" id="ARBA00022801"/>
    </source>
</evidence>
<evidence type="ECO:0000256" key="1">
    <source>
        <dbReference type="ARBA" id="ARBA00022741"/>
    </source>
</evidence>
<evidence type="ECO:0000256" key="7">
    <source>
        <dbReference type="ARBA" id="ARBA00023204"/>
    </source>
</evidence>
<dbReference type="RefSeq" id="WP_109431667.1">
    <property type="nucleotide sequence ID" value="NZ_MPDK01000038.1"/>
</dbReference>
<evidence type="ECO:0000256" key="5">
    <source>
        <dbReference type="ARBA" id="ARBA00022840"/>
    </source>
</evidence>
<gene>
    <name evidence="9" type="ORF">BM613_13195</name>
</gene>
<accession>A0A2U3D469</accession>
<dbReference type="GO" id="GO:0003677">
    <property type="term" value="F:DNA binding"/>
    <property type="evidence" value="ECO:0007669"/>
    <property type="project" value="UniProtKB-KW"/>
</dbReference>
<dbReference type="InterPro" id="IPR038726">
    <property type="entry name" value="PDDEXK_AddAB-type"/>
</dbReference>
<sequence length="307" mass="35243">MEKLTNSRISARQRCPQKEHYQYVERLRPVDVQWPLVIGSAWHRGLEMVGGGGDEEEAVRGGLETFGFIQPQDEEAAFRLQLEKVRTEVMIRQAVRRFTAYPFTAVEQEFTVPIINPASGRKSRKFVLGGKMDGIVEANGKYWLIENKTTGMSLDVYRTSYGLSNQLTLYLYAASKAFGHPLEGAIMRTIVKTQTKPKMRAGVVIEDWDEYKDRLMGMYDEEPERFIAEDFVYRTSEQIERFEKELWAETQERLWQDKTGMIRHNTSACNDYGGCPFKPLCLGIEGARDSLFRVSETVHDELPSESA</sequence>
<proteinExistence type="predicted"/>
<evidence type="ECO:0000256" key="6">
    <source>
        <dbReference type="ARBA" id="ARBA00023125"/>
    </source>
</evidence>
<keyword evidence="1" id="KW-0547">Nucleotide-binding</keyword>
<organism evidence="9 10">
    <name type="scientific">Sulfoacidibacillus thermotolerans</name>
    <name type="common">Acidibacillus sulfuroxidans</name>
    <dbReference type="NCBI Taxonomy" id="1765684"/>
    <lineage>
        <taxon>Bacteria</taxon>
        <taxon>Bacillati</taxon>
        <taxon>Bacillota</taxon>
        <taxon>Bacilli</taxon>
        <taxon>Bacillales</taxon>
        <taxon>Alicyclobacillaceae</taxon>
        <taxon>Sulfoacidibacillus</taxon>
    </lineage>
</organism>
<keyword evidence="10" id="KW-1185">Reference proteome</keyword>
<dbReference type="GO" id="GO:0016787">
    <property type="term" value="F:hydrolase activity"/>
    <property type="evidence" value="ECO:0007669"/>
    <property type="project" value="UniProtKB-KW"/>
</dbReference>
<dbReference type="EMBL" id="MPDK01000038">
    <property type="protein sequence ID" value="PWI56054.1"/>
    <property type="molecule type" value="Genomic_DNA"/>
</dbReference>
<reference evidence="9 10" key="1">
    <citation type="submission" date="2016-11" db="EMBL/GenBank/DDBJ databases">
        <title>Comparative genomics of Acidibacillus ferroxidans species.</title>
        <authorList>
            <person name="Oliveira G."/>
            <person name="Nunes G."/>
            <person name="Oliveira R."/>
            <person name="Araujo F."/>
            <person name="Salim A."/>
            <person name="Scholte L."/>
            <person name="Morais D."/>
            <person name="Nancucheo I."/>
            <person name="Johnson D.B."/>
            <person name="Grail B."/>
            <person name="Bittencourt J."/>
            <person name="Valadares R."/>
        </authorList>
    </citation>
    <scope>NUCLEOTIDE SEQUENCE [LARGE SCALE GENOMIC DNA]</scope>
    <source>
        <strain evidence="9 10">Y002</strain>
    </source>
</reference>
<evidence type="ECO:0000313" key="9">
    <source>
        <dbReference type="EMBL" id="PWI56054.1"/>
    </source>
</evidence>
<evidence type="ECO:0000256" key="2">
    <source>
        <dbReference type="ARBA" id="ARBA00022763"/>
    </source>
</evidence>
<dbReference type="Pfam" id="PF12705">
    <property type="entry name" value="PDDEXK_1"/>
    <property type="match status" value="1"/>
</dbReference>
<keyword evidence="3" id="KW-0378">Hydrolase</keyword>
<dbReference type="OrthoDB" id="5411886at2"/>
<protein>
    <recommendedName>
        <fullName evidence="8">PD-(D/E)XK endonuclease-like domain-containing protein</fullName>
    </recommendedName>
</protein>
<evidence type="ECO:0000259" key="8">
    <source>
        <dbReference type="Pfam" id="PF12705"/>
    </source>
</evidence>
<dbReference type="AlphaFoldDB" id="A0A2U3D469"/>
<comment type="caution">
    <text evidence="9">The sequence shown here is derived from an EMBL/GenBank/DDBJ whole genome shotgun (WGS) entry which is preliminary data.</text>
</comment>
<dbReference type="InterPro" id="IPR011335">
    <property type="entry name" value="Restrct_endonuc-II-like"/>
</dbReference>
<dbReference type="GO" id="GO:0005524">
    <property type="term" value="F:ATP binding"/>
    <property type="evidence" value="ECO:0007669"/>
    <property type="project" value="UniProtKB-KW"/>
</dbReference>
<dbReference type="SUPFAM" id="SSF52980">
    <property type="entry name" value="Restriction endonuclease-like"/>
    <property type="match status" value="1"/>
</dbReference>
<name>A0A2U3D469_SULT2</name>
<keyword evidence="5" id="KW-0067">ATP-binding</keyword>
<evidence type="ECO:0000313" key="10">
    <source>
        <dbReference type="Proteomes" id="UP000245380"/>
    </source>
</evidence>
<dbReference type="GO" id="GO:0004386">
    <property type="term" value="F:helicase activity"/>
    <property type="evidence" value="ECO:0007669"/>
    <property type="project" value="UniProtKB-KW"/>
</dbReference>
<dbReference type="Proteomes" id="UP000245380">
    <property type="component" value="Unassembled WGS sequence"/>
</dbReference>
<dbReference type="Gene3D" id="3.90.320.10">
    <property type="match status" value="1"/>
</dbReference>
<keyword evidence="7" id="KW-0234">DNA repair</keyword>
<evidence type="ECO:0000256" key="4">
    <source>
        <dbReference type="ARBA" id="ARBA00022806"/>
    </source>
</evidence>